<protein>
    <submittedName>
        <fullName evidence="3">CPBP family intramembrane glutamic endopeptidase</fullName>
        <ecNumber evidence="3">3.4.-.-</ecNumber>
    </submittedName>
</protein>
<feature type="transmembrane region" description="Helical" evidence="1">
    <location>
        <begin position="152"/>
        <end position="170"/>
    </location>
</feature>
<dbReference type="RefSeq" id="WP_386063952.1">
    <property type="nucleotide sequence ID" value="NZ_JBHTKL010000006.1"/>
</dbReference>
<proteinExistence type="predicted"/>
<evidence type="ECO:0000313" key="4">
    <source>
        <dbReference type="Proteomes" id="UP001596990"/>
    </source>
</evidence>
<reference evidence="4" key="1">
    <citation type="journal article" date="2019" name="Int. J. Syst. Evol. Microbiol.">
        <title>The Global Catalogue of Microorganisms (GCM) 10K type strain sequencing project: providing services to taxonomists for standard genome sequencing and annotation.</title>
        <authorList>
            <consortium name="The Broad Institute Genomics Platform"/>
            <consortium name="The Broad Institute Genome Sequencing Center for Infectious Disease"/>
            <person name="Wu L."/>
            <person name="Ma J."/>
        </authorList>
    </citation>
    <scope>NUCLEOTIDE SEQUENCE [LARGE SCALE GENOMIC DNA]</scope>
    <source>
        <strain evidence="4">CCUG 56607</strain>
    </source>
</reference>
<feature type="transmembrane region" description="Helical" evidence="1">
    <location>
        <begin position="7"/>
        <end position="32"/>
    </location>
</feature>
<dbReference type="Pfam" id="PF02517">
    <property type="entry name" value="Rce1-like"/>
    <property type="match status" value="1"/>
</dbReference>
<dbReference type="GO" id="GO:0016787">
    <property type="term" value="F:hydrolase activity"/>
    <property type="evidence" value="ECO:0007669"/>
    <property type="project" value="UniProtKB-KW"/>
</dbReference>
<keyword evidence="1" id="KW-1133">Transmembrane helix</keyword>
<organism evidence="3 4">
    <name type="scientific">Thalassobacillus hwangdonensis</name>
    <dbReference type="NCBI Taxonomy" id="546108"/>
    <lineage>
        <taxon>Bacteria</taxon>
        <taxon>Bacillati</taxon>
        <taxon>Bacillota</taxon>
        <taxon>Bacilli</taxon>
        <taxon>Bacillales</taxon>
        <taxon>Bacillaceae</taxon>
        <taxon>Thalassobacillus</taxon>
    </lineage>
</organism>
<gene>
    <name evidence="3" type="ORF">ACFQ2J_18090</name>
</gene>
<feature type="transmembrane region" description="Helical" evidence="1">
    <location>
        <begin position="78"/>
        <end position="103"/>
    </location>
</feature>
<dbReference type="EMBL" id="JBHTKL010000006">
    <property type="protein sequence ID" value="MFD1021106.1"/>
    <property type="molecule type" value="Genomic_DNA"/>
</dbReference>
<name>A0ABW3L4W8_9BACI</name>
<evidence type="ECO:0000256" key="1">
    <source>
        <dbReference type="SAM" id="Phobius"/>
    </source>
</evidence>
<keyword evidence="4" id="KW-1185">Reference proteome</keyword>
<keyword evidence="1" id="KW-0812">Transmembrane</keyword>
<dbReference type="InterPro" id="IPR003675">
    <property type="entry name" value="Rce1/LyrA-like_dom"/>
</dbReference>
<evidence type="ECO:0000313" key="3">
    <source>
        <dbReference type="EMBL" id="MFD1021106.1"/>
    </source>
</evidence>
<feature type="transmembrane region" description="Helical" evidence="1">
    <location>
        <begin position="38"/>
        <end position="57"/>
    </location>
</feature>
<dbReference type="PANTHER" id="PTHR36435">
    <property type="entry name" value="SLR1288 PROTEIN"/>
    <property type="match status" value="1"/>
</dbReference>
<keyword evidence="3" id="KW-0378">Hydrolase</keyword>
<keyword evidence="1" id="KW-0472">Membrane</keyword>
<feature type="domain" description="CAAX prenyl protease 2/Lysostaphin resistance protein A-like" evidence="2">
    <location>
        <begin position="122"/>
        <end position="208"/>
    </location>
</feature>
<feature type="transmembrane region" description="Helical" evidence="1">
    <location>
        <begin position="123"/>
        <end position="140"/>
    </location>
</feature>
<sequence>MPKNYWYIILVYVAVAQLSSAIAVPVLMVLGVEKNTAITYWSVTAFLIATIIILFMLRKDMSQALETRSRSSIGEIALWSFLGIFIAFFAQMIAGMIETFLLGIKPGSENTQDLMERARMSPIFISIMVLFAPILEEIIFRKIIFGQIYKRTNFFIAVIVSAIAFAAFHIDFTHMIVYTAMGITFAFLYVKTKSIVTPIIAHMAMNAIVVLVQYNLTEEDIERMQQQYENLQTIIGGLFL</sequence>
<dbReference type="InterPro" id="IPR052710">
    <property type="entry name" value="CAAX_protease"/>
</dbReference>
<comment type="caution">
    <text evidence="3">The sequence shown here is derived from an EMBL/GenBank/DDBJ whole genome shotgun (WGS) entry which is preliminary data.</text>
</comment>
<feature type="transmembrane region" description="Helical" evidence="1">
    <location>
        <begin position="199"/>
        <end position="216"/>
    </location>
</feature>
<evidence type="ECO:0000259" key="2">
    <source>
        <dbReference type="Pfam" id="PF02517"/>
    </source>
</evidence>
<dbReference type="EC" id="3.4.-.-" evidence="3"/>
<dbReference type="Proteomes" id="UP001596990">
    <property type="component" value="Unassembled WGS sequence"/>
</dbReference>
<accession>A0ABW3L4W8</accession>
<dbReference type="PANTHER" id="PTHR36435:SF6">
    <property type="entry name" value="ABORTIVE INFECTION PROTEIN"/>
    <property type="match status" value="1"/>
</dbReference>